<dbReference type="Gene3D" id="1.10.10.10">
    <property type="entry name" value="Winged helix-like DNA-binding domain superfamily/Winged helix DNA-binding domain"/>
    <property type="match status" value="1"/>
</dbReference>
<dbReference type="PANTHER" id="PTHR33169">
    <property type="entry name" value="PADR-FAMILY TRANSCRIPTIONAL REGULATOR"/>
    <property type="match status" value="1"/>
</dbReference>
<dbReference type="OrthoDB" id="9791785at2"/>
<protein>
    <submittedName>
        <fullName evidence="2">PadR family transcriptional regulator</fullName>
    </submittedName>
</protein>
<gene>
    <name evidence="2" type="ORF">JG29_09020</name>
</gene>
<reference evidence="2 3" key="1">
    <citation type="submission" date="2014-12" db="EMBL/GenBank/DDBJ databases">
        <title>Comparative genomics of the lactic acid bacteria isolated from the honey bee gut.</title>
        <authorList>
            <person name="Ellegaard K.M."/>
            <person name="Tamarit D."/>
            <person name="Javelind E."/>
            <person name="Olofsson T."/>
            <person name="Andersson S.G."/>
            <person name="Vasquez A."/>
        </authorList>
    </citation>
    <scope>NUCLEOTIDE SEQUENCE [LARGE SCALE GENOMIC DNA]</scope>
    <source>
        <strain evidence="2 3">Hon2</strain>
    </source>
</reference>
<dbReference type="HOGENOM" id="CLU_063440_3_1_9"/>
<sequence>MTKIPTQMLKGILENAILLIIDQGETYGYALQQQLVQNGFGNIPQGTIYPLLLKLQHQELIEAHKKSSSTGPDRKYYQITPKGQQQLQVFLPQWQQLQQAMSKLMGNKGES</sequence>
<dbReference type="SUPFAM" id="SSF46785">
    <property type="entry name" value="Winged helix' DNA-binding domain"/>
    <property type="match status" value="1"/>
</dbReference>
<dbReference type="InterPro" id="IPR036390">
    <property type="entry name" value="WH_DNA-bd_sf"/>
</dbReference>
<name>A0A0F4KR32_9LACO</name>
<evidence type="ECO:0000259" key="1">
    <source>
        <dbReference type="Pfam" id="PF03551"/>
    </source>
</evidence>
<evidence type="ECO:0000313" key="2">
    <source>
        <dbReference type="EMBL" id="KJY48503.1"/>
    </source>
</evidence>
<comment type="caution">
    <text evidence="2">The sequence shown here is derived from an EMBL/GenBank/DDBJ whole genome shotgun (WGS) entry which is preliminary data.</text>
</comment>
<dbReference type="PANTHER" id="PTHR33169:SF25">
    <property type="entry name" value="DNA-BINDING PROTEIN YIZB-RELATED"/>
    <property type="match status" value="1"/>
</dbReference>
<accession>A0A0F4KR32</accession>
<organism evidence="2 3">
    <name type="scientific">Bombilactobacillus mellis</name>
    <dbReference type="NCBI Taxonomy" id="1218508"/>
    <lineage>
        <taxon>Bacteria</taxon>
        <taxon>Bacillati</taxon>
        <taxon>Bacillota</taxon>
        <taxon>Bacilli</taxon>
        <taxon>Lactobacillales</taxon>
        <taxon>Lactobacillaceae</taxon>
        <taxon>Bombilactobacillus</taxon>
    </lineage>
</organism>
<dbReference type="InterPro" id="IPR052509">
    <property type="entry name" value="Metal_resp_DNA-bind_regulator"/>
</dbReference>
<evidence type="ECO:0000313" key="3">
    <source>
        <dbReference type="Proteomes" id="UP000033695"/>
    </source>
</evidence>
<feature type="domain" description="Transcription regulator PadR N-terminal" evidence="1">
    <location>
        <begin position="17"/>
        <end position="88"/>
    </location>
</feature>
<keyword evidence="3" id="KW-1185">Reference proteome</keyword>
<dbReference type="STRING" id="1218508.JG29_09020"/>
<dbReference type="InterPro" id="IPR005149">
    <property type="entry name" value="Tscrpt_reg_PadR_N"/>
</dbReference>
<dbReference type="AlphaFoldDB" id="A0A0F4KR32"/>
<dbReference type="EMBL" id="JXBZ01000008">
    <property type="protein sequence ID" value="KJY48503.1"/>
    <property type="molecule type" value="Genomic_DNA"/>
</dbReference>
<dbReference type="InterPro" id="IPR036388">
    <property type="entry name" value="WH-like_DNA-bd_sf"/>
</dbReference>
<dbReference type="PATRIC" id="fig|1218508.4.peg.884"/>
<proteinExistence type="predicted"/>
<dbReference type="Pfam" id="PF03551">
    <property type="entry name" value="PadR"/>
    <property type="match status" value="1"/>
</dbReference>
<dbReference type="RefSeq" id="WP_045922771.1">
    <property type="nucleotide sequence ID" value="NZ_JBHTHW010000008.1"/>
</dbReference>
<dbReference type="Proteomes" id="UP000033695">
    <property type="component" value="Unassembled WGS sequence"/>
</dbReference>